<evidence type="ECO:0000313" key="2">
    <source>
        <dbReference type="EnsemblMetazoa" id="XP_050503331.1"/>
    </source>
</evidence>
<accession>A0ABM5JZG1</accession>
<dbReference type="RefSeq" id="XP_050503331.1">
    <property type="nucleotide sequence ID" value="XM_050647374.1"/>
</dbReference>
<evidence type="ECO:0000256" key="1">
    <source>
        <dbReference type="SAM" id="Coils"/>
    </source>
</evidence>
<keyword evidence="1" id="KW-0175">Coiled coil</keyword>
<protein>
    <submittedName>
        <fullName evidence="2">Uncharacterized protein</fullName>
    </submittedName>
</protein>
<sequence length="302" mass="35605">MSLNNRISERLSQCYRGKHQMQNTFNEQKQNTISDDEKILLLQYASKQQLNNYYECQDTVNNSFHYKWAEVSKIFKEKGYKREPEELAKYFLSMKHTAMSRFKGYFFNKNKRPTIPGDYVLANLFPEYFESLGFDMSELMTDSKKYSKQILEYLVPIEDQEHPTLLKDVASLCNLNDVESQQNLKRPHSEDVEGPSNKITKEVHEDEDVLYERVLDITRGKNRKNNEDEGKTNSEATPLLSLIKENNSLTDDRNALEAKLLAAEKQLREKDDELERKNLEISLLKERHANELEIEKIEHLFY</sequence>
<organism evidence="2 3">
    <name type="scientific">Diabrotica virgifera virgifera</name>
    <name type="common">western corn rootworm</name>
    <dbReference type="NCBI Taxonomy" id="50390"/>
    <lineage>
        <taxon>Eukaryota</taxon>
        <taxon>Metazoa</taxon>
        <taxon>Ecdysozoa</taxon>
        <taxon>Arthropoda</taxon>
        <taxon>Hexapoda</taxon>
        <taxon>Insecta</taxon>
        <taxon>Pterygota</taxon>
        <taxon>Neoptera</taxon>
        <taxon>Endopterygota</taxon>
        <taxon>Coleoptera</taxon>
        <taxon>Polyphaga</taxon>
        <taxon>Cucujiformia</taxon>
        <taxon>Chrysomeloidea</taxon>
        <taxon>Chrysomelidae</taxon>
        <taxon>Galerucinae</taxon>
        <taxon>Diabroticina</taxon>
        <taxon>Diabroticites</taxon>
        <taxon>Diabrotica</taxon>
    </lineage>
</organism>
<name>A0ABM5JZG1_DIAVI</name>
<dbReference type="EnsemblMetazoa" id="XM_050647374.1">
    <property type="protein sequence ID" value="XP_050503331.1"/>
    <property type="gene ID" value="LOC126882423"/>
</dbReference>
<evidence type="ECO:0000313" key="3">
    <source>
        <dbReference type="Proteomes" id="UP001652700"/>
    </source>
</evidence>
<keyword evidence="3" id="KW-1185">Reference proteome</keyword>
<dbReference type="Proteomes" id="UP001652700">
    <property type="component" value="Unplaced"/>
</dbReference>
<dbReference type="GeneID" id="126882423"/>
<feature type="coiled-coil region" evidence="1">
    <location>
        <begin position="239"/>
        <end position="287"/>
    </location>
</feature>
<reference evidence="2" key="1">
    <citation type="submission" date="2025-05" db="UniProtKB">
        <authorList>
            <consortium name="EnsemblMetazoa"/>
        </authorList>
    </citation>
    <scope>IDENTIFICATION</scope>
</reference>
<proteinExistence type="predicted"/>